<dbReference type="AlphaFoldDB" id="A0A1G6MK23"/>
<dbReference type="Gene3D" id="3.40.50.2000">
    <property type="entry name" value="Glycogen Phosphorylase B"/>
    <property type="match status" value="1"/>
</dbReference>
<proteinExistence type="predicted"/>
<evidence type="ECO:0000259" key="1">
    <source>
        <dbReference type="Pfam" id="PF00534"/>
    </source>
</evidence>
<dbReference type="GO" id="GO:1901135">
    <property type="term" value="P:carbohydrate derivative metabolic process"/>
    <property type="evidence" value="ECO:0007669"/>
    <property type="project" value="UniProtKB-ARBA"/>
</dbReference>
<sequence length="401" mass="45780">MTKKIDILVPPLDPIQFSGGSWCVIQYAIGLAKAGYDVRVIPMLPCVYPEWIPKIEGLSFIAEEENTLKIRRRSVLFNIAKAMLKRRRGKFIEAVSTFSLKFLKKVPHLLPFEFYRANVLFYIRSQAREADIVIATYFETALAARFYPAKRKLYFCQHLESLFYKELPHNDLSRVDAEVSYHLGLEVIANSSWLCGQLVNRGLQPKLCCNAINKEFFWPLSTPIHRKNNEVVLISYGGRNVEWKGFLEMARAVAIARLACPNYQIIWRVYGSASLPSKNDIANYESLGFLQQAQLGEAYRDADILLSASWYESFPLFPLEAMSCGLAVISTQLGTEDYCRHLETAYIVEPHNEQSIADGIIALVQQRELRNHIASTGLVESTKFDWLSSVERMKNIIEGFE</sequence>
<dbReference type="RefSeq" id="WP_092820190.1">
    <property type="nucleotide sequence ID" value="NZ_BAABKJ010000013.1"/>
</dbReference>
<dbReference type="InterPro" id="IPR001296">
    <property type="entry name" value="Glyco_trans_1"/>
</dbReference>
<dbReference type="EMBL" id="FMYO01000008">
    <property type="protein sequence ID" value="SDC55315.1"/>
    <property type="molecule type" value="Genomic_DNA"/>
</dbReference>
<feature type="domain" description="Glycosyl transferase family 1" evidence="1">
    <location>
        <begin position="226"/>
        <end position="375"/>
    </location>
</feature>
<evidence type="ECO:0000313" key="3">
    <source>
        <dbReference type="Proteomes" id="UP000243468"/>
    </source>
</evidence>
<keyword evidence="3" id="KW-1185">Reference proteome</keyword>
<accession>A0A1G6MK23</accession>
<dbReference type="OrthoDB" id="9801609at2"/>
<dbReference type="STRING" id="1226327.SAMN05421732_10860"/>
<keyword evidence="2" id="KW-0808">Transferase</keyword>
<gene>
    <name evidence="2" type="ORF">SAMN05421732_10860</name>
</gene>
<reference evidence="3" key="1">
    <citation type="submission" date="2016-09" db="EMBL/GenBank/DDBJ databases">
        <authorList>
            <person name="Varghese N."/>
            <person name="Submissions S."/>
        </authorList>
    </citation>
    <scope>NUCLEOTIDE SEQUENCE [LARGE SCALE GENOMIC DNA]</scope>
    <source>
        <strain evidence="3">ANC 4667</strain>
    </source>
</reference>
<dbReference type="GO" id="GO:0016757">
    <property type="term" value="F:glycosyltransferase activity"/>
    <property type="evidence" value="ECO:0007669"/>
    <property type="project" value="InterPro"/>
</dbReference>
<dbReference type="CDD" id="cd03801">
    <property type="entry name" value="GT4_PimA-like"/>
    <property type="match status" value="1"/>
</dbReference>
<dbReference type="Gene3D" id="3.40.50.11090">
    <property type="match status" value="1"/>
</dbReference>
<dbReference type="PANTHER" id="PTHR12526">
    <property type="entry name" value="GLYCOSYLTRANSFERASE"/>
    <property type="match status" value="1"/>
</dbReference>
<dbReference type="SUPFAM" id="SSF53756">
    <property type="entry name" value="UDP-Glycosyltransferase/glycogen phosphorylase"/>
    <property type="match status" value="1"/>
</dbReference>
<dbReference type="Proteomes" id="UP000243468">
    <property type="component" value="Unassembled WGS sequence"/>
</dbReference>
<dbReference type="Pfam" id="PF00534">
    <property type="entry name" value="Glycos_transf_1"/>
    <property type="match status" value="1"/>
</dbReference>
<organism evidence="2 3">
    <name type="scientific">Acinetobacter kookii</name>
    <dbReference type="NCBI Taxonomy" id="1226327"/>
    <lineage>
        <taxon>Bacteria</taxon>
        <taxon>Pseudomonadati</taxon>
        <taxon>Pseudomonadota</taxon>
        <taxon>Gammaproteobacteria</taxon>
        <taxon>Moraxellales</taxon>
        <taxon>Moraxellaceae</taxon>
        <taxon>Acinetobacter</taxon>
    </lineage>
</organism>
<evidence type="ECO:0000313" key="2">
    <source>
        <dbReference type="EMBL" id="SDC55315.1"/>
    </source>
</evidence>
<protein>
    <submittedName>
        <fullName evidence="2">Glycosyltransferase involved in cell wall bisynthesis</fullName>
    </submittedName>
</protein>
<name>A0A1G6MK23_9GAMM</name>